<comment type="caution">
    <text evidence="1">The sequence shown here is derived from an EMBL/GenBank/DDBJ whole genome shotgun (WGS) entry which is preliminary data.</text>
</comment>
<reference evidence="1 2" key="1">
    <citation type="submission" date="2017-09" db="EMBL/GenBank/DDBJ databases">
        <title>Depth-based differentiation of microbial function through sediment-hosted aquifers and enrichment of novel symbionts in the deep terrestrial subsurface.</title>
        <authorList>
            <person name="Probst A.J."/>
            <person name="Ladd B."/>
            <person name="Jarett J.K."/>
            <person name="Geller-Mcgrath D.E."/>
            <person name="Sieber C.M."/>
            <person name="Emerson J.B."/>
            <person name="Anantharaman K."/>
            <person name="Thomas B.C."/>
            <person name="Malmstrom R."/>
            <person name="Stieglmeier M."/>
            <person name="Klingl A."/>
            <person name="Woyke T."/>
            <person name="Ryan C.M."/>
            <person name="Banfield J.F."/>
        </authorList>
    </citation>
    <scope>NUCLEOTIDE SEQUENCE [LARGE SCALE GENOMIC DNA]</scope>
    <source>
        <strain evidence="1">CG23_combo_of_CG06-09_8_20_14_all_37_18</strain>
    </source>
</reference>
<evidence type="ECO:0008006" key="3">
    <source>
        <dbReference type="Google" id="ProtNLM"/>
    </source>
</evidence>
<protein>
    <recommendedName>
        <fullName evidence="3">AbiEi antitoxin C-terminal domain-containing protein</fullName>
    </recommendedName>
</protein>
<accession>A0A2G9YYK0</accession>
<dbReference type="Proteomes" id="UP000229952">
    <property type="component" value="Unassembled WGS sequence"/>
</dbReference>
<evidence type="ECO:0000313" key="1">
    <source>
        <dbReference type="EMBL" id="PIP24297.1"/>
    </source>
</evidence>
<gene>
    <name evidence="1" type="ORF">COX35_01455</name>
</gene>
<sequence length="213" mass="25363">MKRKNNHKLNIISVQRFIREKSKYIFTPLDLQRYFKVNYDTARKFILRGINKNIYLKFKRGLYSLAETPPNNYLIANRLYEPSYISFDTALSYYGIIPETVYSITSATTKTTRRFVAGGIEYTYQKLRKEFFTGYRAVKYQGETVLLAEPGKALADYLYFIELKKRNLSYERLNLKKIQKSKLTAYVKLFKRPKMNNLIKNIYAQSRKPQRVY</sequence>
<name>A0A2G9YYK0_9BACT</name>
<organism evidence="1 2">
    <name type="scientific">Candidatus Nealsonbacteria bacterium CG23_combo_of_CG06-09_8_20_14_all_37_18</name>
    <dbReference type="NCBI Taxonomy" id="1974720"/>
    <lineage>
        <taxon>Bacteria</taxon>
        <taxon>Candidatus Nealsoniibacteriota</taxon>
    </lineage>
</organism>
<evidence type="ECO:0000313" key="2">
    <source>
        <dbReference type="Proteomes" id="UP000229952"/>
    </source>
</evidence>
<dbReference type="EMBL" id="PCRQ01000035">
    <property type="protein sequence ID" value="PIP24297.1"/>
    <property type="molecule type" value="Genomic_DNA"/>
</dbReference>
<dbReference type="AlphaFoldDB" id="A0A2G9YYK0"/>
<proteinExistence type="predicted"/>